<keyword evidence="2" id="KW-1185">Reference proteome</keyword>
<reference evidence="2" key="1">
    <citation type="submission" date="2016-10" db="EMBL/GenBank/DDBJ databases">
        <authorList>
            <person name="Varghese N."/>
            <person name="Submissions S."/>
        </authorList>
    </citation>
    <scope>NUCLEOTIDE SEQUENCE [LARGE SCALE GENOMIC DNA]</scope>
    <source>
        <strain evidence="2">DSM 14807</strain>
    </source>
</reference>
<dbReference type="Proteomes" id="UP000199537">
    <property type="component" value="Unassembled WGS sequence"/>
</dbReference>
<protein>
    <submittedName>
        <fullName evidence="1">Uncharacterized protein</fullName>
    </submittedName>
</protein>
<evidence type="ECO:0000313" key="1">
    <source>
        <dbReference type="EMBL" id="SFV29444.1"/>
    </source>
</evidence>
<evidence type="ECO:0000313" key="2">
    <source>
        <dbReference type="Proteomes" id="UP000199537"/>
    </source>
</evidence>
<gene>
    <name evidence="1" type="ORF">SAMN05660895_0555</name>
</gene>
<dbReference type="AlphaFoldDB" id="A0A1I7N467"/>
<sequence>MPDILIALYFQHIWHKRNSHNFTLETSQDEKPEPRNLIA</sequence>
<accession>A0A1I7N467</accession>
<dbReference type="STRING" id="1393122.SAMN05660895_0555"/>
<proteinExistence type="predicted"/>
<name>A0A1I7N467_9BACT</name>
<organism evidence="1 2">
    <name type="scientific">Thermoflavifilum thermophilum</name>
    <dbReference type="NCBI Taxonomy" id="1393122"/>
    <lineage>
        <taxon>Bacteria</taxon>
        <taxon>Pseudomonadati</taxon>
        <taxon>Bacteroidota</taxon>
        <taxon>Chitinophagia</taxon>
        <taxon>Chitinophagales</taxon>
        <taxon>Chitinophagaceae</taxon>
        <taxon>Thermoflavifilum</taxon>
    </lineage>
</organism>
<dbReference type="EMBL" id="FPCJ01000001">
    <property type="protein sequence ID" value="SFV29444.1"/>
    <property type="molecule type" value="Genomic_DNA"/>
</dbReference>